<keyword evidence="6" id="KW-1185">Reference proteome</keyword>
<evidence type="ECO:0000313" key="6">
    <source>
        <dbReference type="Proteomes" id="UP000298663"/>
    </source>
</evidence>
<dbReference type="PANTHER" id="PTHR23253:SF9">
    <property type="entry name" value="EUKARYOTIC TRANSLATION INITIATION FACTOR 4 GAMMA 2"/>
    <property type="match status" value="1"/>
</dbReference>
<comment type="similarity">
    <text evidence="1">Belongs to the eukaryotic initiation factor 4G family.</text>
</comment>
<keyword evidence="3" id="KW-0648">Protein biosynthesis</keyword>
<gene>
    <name evidence="5" type="ORF">L596_027916</name>
</gene>
<dbReference type="STRING" id="34508.A0A4U5LX10"/>
<dbReference type="AlphaFoldDB" id="A0A4U5LX10"/>
<feature type="region of interest" description="Disordered" evidence="4">
    <location>
        <begin position="114"/>
        <end position="139"/>
    </location>
</feature>
<dbReference type="InterPro" id="IPR016024">
    <property type="entry name" value="ARM-type_fold"/>
</dbReference>
<dbReference type="Proteomes" id="UP000298663">
    <property type="component" value="Unassembled WGS sequence"/>
</dbReference>
<sequence>MTHEESQKGDEKALDSAMNLISDVGKSWDQQRILEISQKRLRHGAKPQVKIDFNLPGYIAHLHKIASTLSNRMNFKILDLIDLWKNKWEPRKSQAQKVPKTLEEIHAALKKEAFEKETAEEGPEEWTSEPLLRQKMLND</sequence>
<name>A0A4U5LX10_STECR</name>
<accession>A0A4U5LX10</accession>
<dbReference type="Gene3D" id="1.25.40.180">
    <property type="match status" value="1"/>
</dbReference>
<evidence type="ECO:0000256" key="3">
    <source>
        <dbReference type="ARBA" id="ARBA00022917"/>
    </source>
</evidence>
<dbReference type="EMBL" id="AZBU02000011">
    <property type="protein sequence ID" value="TKR60713.1"/>
    <property type="molecule type" value="Genomic_DNA"/>
</dbReference>
<dbReference type="GO" id="GO:0003729">
    <property type="term" value="F:mRNA binding"/>
    <property type="evidence" value="ECO:0007669"/>
    <property type="project" value="TreeGrafter"/>
</dbReference>
<protein>
    <submittedName>
        <fullName evidence="5">Uncharacterized protein</fullName>
    </submittedName>
</protein>
<proteinExistence type="inferred from homology"/>
<dbReference type="SUPFAM" id="SSF48371">
    <property type="entry name" value="ARM repeat"/>
    <property type="match status" value="1"/>
</dbReference>
<dbReference type="OrthoDB" id="514777at2759"/>
<comment type="caution">
    <text evidence="5">The sequence shown here is derived from an EMBL/GenBank/DDBJ whole genome shotgun (WGS) entry which is preliminary data.</text>
</comment>
<evidence type="ECO:0000256" key="4">
    <source>
        <dbReference type="SAM" id="MobiDB-lite"/>
    </source>
</evidence>
<evidence type="ECO:0000256" key="2">
    <source>
        <dbReference type="ARBA" id="ARBA00022540"/>
    </source>
</evidence>
<keyword evidence="2" id="KW-0396">Initiation factor</keyword>
<reference evidence="5 6" key="1">
    <citation type="journal article" date="2015" name="Genome Biol.">
        <title>Comparative genomics of Steinernema reveals deeply conserved gene regulatory networks.</title>
        <authorList>
            <person name="Dillman A.R."/>
            <person name="Macchietto M."/>
            <person name="Porter C.F."/>
            <person name="Rogers A."/>
            <person name="Williams B."/>
            <person name="Antoshechkin I."/>
            <person name="Lee M.M."/>
            <person name="Goodwin Z."/>
            <person name="Lu X."/>
            <person name="Lewis E.E."/>
            <person name="Goodrich-Blair H."/>
            <person name="Stock S.P."/>
            <person name="Adams B.J."/>
            <person name="Sternberg P.W."/>
            <person name="Mortazavi A."/>
        </authorList>
    </citation>
    <scope>NUCLEOTIDE SEQUENCE [LARGE SCALE GENOMIC DNA]</scope>
    <source>
        <strain evidence="5 6">ALL</strain>
    </source>
</reference>
<organism evidence="5 6">
    <name type="scientific">Steinernema carpocapsae</name>
    <name type="common">Entomopathogenic nematode</name>
    <dbReference type="NCBI Taxonomy" id="34508"/>
    <lineage>
        <taxon>Eukaryota</taxon>
        <taxon>Metazoa</taxon>
        <taxon>Ecdysozoa</taxon>
        <taxon>Nematoda</taxon>
        <taxon>Chromadorea</taxon>
        <taxon>Rhabditida</taxon>
        <taxon>Tylenchina</taxon>
        <taxon>Panagrolaimomorpha</taxon>
        <taxon>Strongyloidoidea</taxon>
        <taxon>Steinernematidae</taxon>
        <taxon>Steinernema</taxon>
    </lineage>
</organism>
<dbReference type="GO" id="GO:0003743">
    <property type="term" value="F:translation initiation factor activity"/>
    <property type="evidence" value="ECO:0007669"/>
    <property type="project" value="UniProtKB-KW"/>
</dbReference>
<dbReference type="GO" id="GO:0016281">
    <property type="term" value="C:eukaryotic translation initiation factor 4F complex"/>
    <property type="evidence" value="ECO:0007669"/>
    <property type="project" value="TreeGrafter"/>
</dbReference>
<reference evidence="5 6" key="2">
    <citation type="journal article" date="2019" name="G3 (Bethesda)">
        <title>Hybrid Assembly of the Genome of the Entomopathogenic Nematode Steinernema carpocapsae Identifies the X-Chromosome.</title>
        <authorList>
            <person name="Serra L."/>
            <person name="Macchietto M."/>
            <person name="Macias-Munoz A."/>
            <person name="McGill C.J."/>
            <person name="Rodriguez I.M."/>
            <person name="Rodriguez B."/>
            <person name="Murad R."/>
            <person name="Mortazavi A."/>
        </authorList>
    </citation>
    <scope>NUCLEOTIDE SEQUENCE [LARGE SCALE GENOMIC DNA]</scope>
    <source>
        <strain evidence="5 6">ALL</strain>
    </source>
</reference>
<dbReference type="PANTHER" id="PTHR23253">
    <property type="entry name" value="EUKARYOTIC TRANSLATION INITIATION FACTOR 4 GAMMA"/>
    <property type="match status" value="1"/>
</dbReference>
<evidence type="ECO:0000256" key="1">
    <source>
        <dbReference type="ARBA" id="ARBA00005775"/>
    </source>
</evidence>
<evidence type="ECO:0000313" key="5">
    <source>
        <dbReference type="EMBL" id="TKR60713.1"/>
    </source>
</evidence>